<dbReference type="InterPro" id="IPR011990">
    <property type="entry name" value="TPR-like_helical_dom_sf"/>
</dbReference>
<gene>
    <name evidence="1" type="ORF">BOLC1T02660H</name>
</gene>
<accession>A0A3P6FTG2</accession>
<sequence length="64" mass="7359">MDGSFTLVRISVSREDGLKLHMPPPYSIILQVSEDGRWHITISVEDDLQTSKQWSCARRSKTQK</sequence>
<dbReference type="GO" id="GO:0001682">
    <property type="term" value="P:tRNA 5'-leader removal"/>
    <property type="evidence" value="ECO:0007669"/>
    <property type="project" value="TreeGrafter"/>
</dbReference>
<reference evidence="1" key="1">
    <citation type="submission" date="2018-11" db="EMBL/GenBank/DDBJ databases">
        <authorList>
            <consortium name="Genoscope - CEA"/>
            <person name="William W."/>
        </authorList>
    </citation>
    <scope>NUCLEOTIDE SEQUENCE</scope>
</reference>
<dbReference type="PANTHER" id="PTHR13547">
    <property type="match status" value="1"/>
</dbReference>
<organism evidence="1">
    <name type="scientific">Brassica oleracea</name>
    <name type="common">Wild cabbage</name>
    <dbReference type="NCBI Taxonomy" id="3712"/>
    <lineage>
        <taxon>Eukaryota</taxon>
        <taxon>Viridiplantae</taxon>
        <taxon>Streptophyta</taxon>
        <taxon>Embryophyta</taxon>
        <taxon>Tracheophyta</taxon>
        <taxon>Spermatophyta</taxon>
        <taxon>Magnoliopsida</taxon>
        <taxon>eudicotyledons</taxon>
        <taxon>Gunneridae</taxon>
        <taxon>Pentapetalae</taxon>
        <taxon>rosids</taxon>
        <taxon>malvids</taxon>
        <taxon>Brassicales</taxon>
        <taxon>Brassicaceae</taxon>
        <taxon>Brassiceae</taxon>
        <taxon>Brassica</taxon>
    </lineage>
</organism>
<dbReference type="GO" id="GO:0004526">
    <property type="term" value="F:ribonuclease P activity"/>
    <property type="evidence" value="ECO:0007669"/>
    <property type="project" value="TreeGrafter"/>
</dbReference>
<name>A0A3P6FTG2_BRAOL</name>
<dbReference type="PANTHER" id="PTHR13547:SF1">
    <property type="entry name" value="MITOCHONDRIAL RIBONUCLEASE P CATALYTIC SUBUNIT"/>
    <property type="match status" value="1"/>
</dbReference>
<dbReference type="AlphaFoldDB" id="A0A3P6FTG2"/>
<evidence type="ECO:0000313" key="1">
    <source>
        <dbReference type="EMBL" id="VDD50271.1"/>
    </source>
</evidence>
<dbReference type="EMBL" id="LR031878">
    <property type="protein sequence ID" value="VDD50271.1"/>
    <property type="molecule type" value="Genomic_DNA"/>
</dbReference>
<proteinExistence type="predicted"/>
<dbReference type="Gene3D" id="1.25.40.10">
    <property type="entry name" value="Tetratricopeptide repeat domain"/>
    <property type="match status" value="1"/>
</dbReference>
<protein>
    <submittedName>
        <fullName evidence="1">Uncharacterized protein</fullName>
    </submittedName>
</protein>